<dbReference type="RefSeq" id="WP_203772870.1">
    <property type="nucleotide sequence ID" value="NZ_BAAAYJ010000085.1"/>
</dbReference>
<reference evidence="2" key="1">
    <citation type="submission" date="2021-01" db="EMBL/GenBank/DDBJ databases">
        <title>Whole genome shotgun sequence of Actinoplanes nipponensis NBRC 14063.</title>
        <authorList>
            <person name="Komaki H."/>
            <person name="Tamura T."/>
        </authorList>
    </citation>
    <scope>NUCLEOTIDE SEQUENCE</scope>
    <source>
        <strain evidence="2">NBRC 14063</strain>
    </source>
</reference>
<dbReference type="GO" id="GO:0009116">
    <property type="term" value="P:nucleoside metabolic process"/>
    <property type="evidence" value="ECO:0007669"/>
    <property type="project" value="InterPro"/>
</dbReference>
<gene>
    <name evidence="2" type="ORF">Ani05nite_54430</name>
</gene>
<protein>
    <recommendedName>
        <fullName evidence="1">Nucleoside phosphorylase domain-containing protein</fullName>
    </recommendedName>
</protein>
<dbReference type="Proteomes" id="UP000647172">
    <property type="component" value="Unassembled WGS sequence"/>
</dbReference>
<organism evidence="2 3">
    <name type="scientific">Actinoplanes nipponensis</name>
    <dbReference type="NCBI Taxonomy" id="135950"/>
    <lineage>
        <taxon>Bacteria</taxon>
        <taxon>Bacillati</taxon>
        <taxon>Actinomycetota</taxon>
        <taxon>Actinomycetes</taxon>
        <taxon>Micromonosporales</taxon>
        <taxon>Micromonosporaceae</taxon>
        <taxon>Actinoplanes</taxon>
    </lineage>
</organism>
<accession>A0A919JS01</accession>
<evidence type="ECO:0000259" key="1">
    <source>
        <dbReference type="Pfam" id="PF01048"/>
    </source>
</evidence>
<comment type="caution">
    <text evidence="2">The sequence shown here is derived from an EMBL/GenBank/DDBJ whole genome shotgun (WGS) entry which is preliminary data.</text>
</comment>
<proteinExistence type="predicted"/>
<evidence type="ECO:0000313" key="2">
    <source>
        <dbReference type="EMBL" id="GIE51909.1"/>
    </source>
</evidence>
<keyword evidence="3" id="KW-1185">Reference proteome</keyword>
<dbReference type="GO" id="GO:0019284">
    <property type="term" value="P:L-methionine salvage from S-adenosylmethionine"/>
    <property type="evidence" value="ECO:0007669"/>
    <property type="project" value="TreeGrafter"/>
</dbReference>
<dbReference type="GO" id="GO:0008782">
    <property type="term" value="F:adenosylhomocysteine nucleosidase activity"/>
    <property type="evidence" value="ECO:0007669"/>
    <property type="project" value="TreeGrafter"/>
</dbReference>
<dbReference type="PANTHER" id="PTHR46832:SF1">
    <property type="entry name" value="5'-METHYLTHIOADENOSINE_S-ADENOSYLHOMOCYSTEINE NUCLEOSIDASE"/>
    <property type="match status" value="1"/>
</dbReference>
<sequence length="257" mass="27817">MTKADCDFAVLTVQDAELAAVLDLAQVIGEDRSFPETLYRVRLPDSGLAGVVMPVGGVGRVEGAIATSLLLSRVTPLRLYLVGIAGGFEARGVALGDLLVADYIWDYEMQRLSDIRNESRPRLFSTDHDLLSAASAAEKSDWQKGLPRVNGSRPNVHFGTVLSGDKVIASSTLVANFLRENERLIGVEMEGAGVAAALARYPIPVPFLMIRGVVDYANDDKREQSRVWLTDACAATAAFTFAAIEHAHDTNRARSEQ</sequence>
<evidence type="ECO:0000313" key="3">
    <source>
        <dbReference type="Proteomes" id="UP000647172"/>
    </source>
</evidence>
<dbReference type="AlphaFoldDB" id="A0A919JS01"/>
<dbReference type="Gene3D" id="3.40.50.1580">
    <property type="entry name" value="Nucleoside phosphorylase domain"/>
    <property type="match status" value="1"/>
</dbReference>
<dbReference type="PANTHER" id="PTHR46832">
    <property type="entry name" value="5'-METHYLTHIOADENOSINE/S-ADENOSYLHOMOCYSTEINE NUCLEOSIDASE"/>
    <property type="match status" value="1"/>
</dbReference>
<name>A0A919JS01_9ACTN</name>
<dbReference type="InterPro" id="IPR035994">
    <property type="entry name" value="Nucleoside_phosphorylase_sf"/>
</dbReference>
<dbReference type="InterPro" id="IPR000845">
    <property type="entry name" value="Nucleoside_phosphorylase_d"/>
</dbReference>
<dbReference type="GO" id="GO:0008930">
    <property type="term" value="F:methylthioadenosine nucleosidase activity"/>
    <property type="evidence" value="ECO:0007669"/>
    <property type="project" value="TreeGrafter"/>
</dbReference>
<dbReference type="SUPFAM" id="SSF53167">
    <property type="entry name" value="Purine and uridine phosphorylases"/>
    <property type="match status" value="1"/>
</dbReference>
<dbReference type="EMBL" id="BOMQ01000063">
    <property type="protein sequence ID" value="GIE51909.1"/>
    <property type="molecule type" value="Genomic_DNA"/>
</dbReference>
<feature type="domain" description="Nucleoside phosphorylase" evidence="1">
    <location>
        <begin position="47"/>
        <end position="243"/>
    </location>
</feature>
<dbReference type="GO" id="GO:0005829">
    <property type="term" value="C:cytosol"/>
    <property type="evidence" value="ECO:0007669"/>
    <property type="project" value="TreeGrafter"/>
</dbReference>
<dbReference type="Pfam" id="PF01048">
    <property type="entry name" value="PNP_UDP_1"/>
    <property type="match status" value="1"/>
</dbReference>